<reference evidence="1" key="2">
    <citation type="submission" date="2025-09" db="UniProtKB">
        <authorList>
            <consortium name="Ensembl"/>
        </authorList>
    </citation>
    <scope>IDENTIFICATION</scope>
</reference>
<name>A0A8C9LL78_9PRIM</name>
<dbReference type="AlphaFoldDB" id="A0A8C9LL78"/>
<keyword evidence="2" id="KW-1185">Reference proteome</keyword>
<dbReference type="Proteomes" id="UP000694416">
    <property type="component" value="Unplaced"/>
</dbReference>
<dbReference type="Ensembl" id="ENSPTET00000017064.1">
    <property type="protein sequence ID" value="ENSPTEP00000011300.1"/>
    <property type="gene ID" value="ENSPTEG00000012745.1"/>
</dbReference>
<accession>A0A8C9LL78</accession>
<evidence type="ECO:0000313" key="1">
    <source>
        <dbReference type="Ensembl" id="ENSPTEP00000011300.1"/>
    </source>
</evidence>
<reference evidence="1" key="1">
    <citation type="submission" date="2025-08" db="UniProtKB">
        <authorList>
            <consortium name="Ensembl"/>
        </authorList>
    </citation>
    <scope>IDENTIFICATION</scope>
</reference>
<protein>
    <submittedName>
        <fullName evidence="1">Uncharacterized protein</fullName>
    </submittedName>
</protein>
<sequence>MAEYYSIINKEFRIFVLGPLTQCSVRCYRFHWQATIIGPPYSLYQEMYAHSEVMYVS</sequence>
<organism evidence="1 2">
    <name type="scientific">Piliocolobus tephrosceles</name>
    <name type="common">Ugandan red Colobus</name>
    <dbReference type="NCBI Taxonomy" id="591936"/>
    <lineage>
        <taxon>Eukaryota</taxon>
        <taxon>Metazoa</taxon>
        <taxon>Chordata</taxon>
        <taxon>Craniata</taxon>
        <taxon>Vertebrata</taxon>
        <taxon>Euteleostomi</taxon>
        <taxon>Mammalia</taxon>
        <taxon>Eutheria</taxon>
        <taxon>Euarchontoglires</taxon>
        <taxon>Primates</taxon>
        <taxon>Haplorrhini</taxon>
        <taxon>Catarrhini</taxon>
        <taxon>Cercopithecidae</taxon>
        <taxon>Colobinae</taxon>
        <taxon>Piliocolobus</taxon>
    </lineage>
</organism>
<proteinExistence type="predicted"/>
<evidence type="ECO:0000313" key="2">
    <source>
        <dbReference type="Proteomes" id="UP000694416"/>
    </source>
</evidence>